<keyword evidence="10" id="KW-1185">Reference proteome</keyword>
<dbReference type="AlphaFoldDB" id="A0A0W0SFS0"/>
<dbReference type="Gene3D" id="3.90.70.10">
    <property type="entry name" value="Cysteine proteinases"/>
    <property type="match status" value="1"/>
</dbReference>
<dbReference type="OrthoDB" id="5647824at2"/>
<proteinExistence type="inferred from homology"/>
<dbReference type="PROSITE" id="PS50203">
    <property type="entry name" value="CALPAIN_CAT"/>
    <property type="match status" value="1"/>
</dbReference>
<dbReference type="STRING" id="28084.Lche_0552"/>
<dbReference type="GO" id="GO:0006508">
    <property type="term" value="P:proteolysis"/>
    <property type="evidence" value="ECO:0007669"/>
    <property type="project" value="UniProtKB-KW"/>
</dbReference>
<evidence type="ECO:0000259" key="6">
    <source>
        <dbReference type="PROSITE" id="PS50203"/>
    </source>
</evidence>
<dbReference type="InterPro" id="IPR022684">
    <property type="entry name" value="Calpain_cysteine_protease"/>
</dbReference>
<evidence type="ECO:0000256" key="4">
    <source>
        <dbReference type="ARBA" id="ARBA00022807"/>
    </source>
</evidence>
<name>A0A0W0SFS0_9GAMM</name>
<reference evidence="7 9" key="1">
    <citation type="submission" date="2015-11" db="EMBL/GenBank/DDBJ databases">
        <title>Genomic analysis of 38 Legionella species identifies large and diverse effector repertoires.</title>
        <authorList>
            <person name="Burstein D."/>
            <person name="Amaro F."/>
            <person name="Zusman T."/>
            <person name="Lifshitz Z."/>
            <person name="Cohen O."/>
            <person name="Gilbert J.A."/>
            <person name="Pupko T."/>
            <person name="Shuman H.A."/>
            <person name="Segal G."/>
        </authorList>
    </citation>
    <scope>NUCLEOTIDE SEQUENCE [LARGE SCALE GENOMIC DNA]</scope>
    <source>
        <strain evidence="7 9">ORW</strain>
    </source>
</reference>
<dbReference type="GO" id="GO:0004198">
    <property type="term" value="F:calcium-dependent cysteine-type endopeptidase activity"/>
    <property type="evidence" value="ECO:0007669"/>
    <property type="project" value="InterPro"/>
</dbReference>
<keyword evidence="4 5" id="KW-0788">Thiol protease</keyword>
<evidence type="ECO:0000256" key="5">
    <source>
        <dbReference type="PROSITE-ProRule" id="PRU00239"/>
    </source>
</evidence>
<dbReference type="PANTHER" id="PTHR10183">
    <property type="entry name" value="CALPAIN"/>
    <property type="match status" value="1"/>
</dbReference>
<dbReference type="Proteomes" id="UP000054921">
    <property type="component" value="Unassembled WGS sequence"/>
</dbReference>
<feature type="active site" evidence="5">
    <location>
        <position position="65"/>
    </location>
</feature>
<dbReference type="InterPro" id="IPR001300">
    <property type="entry name" value="Peptidase_C2_calpain_cat"/>
</dbReference>
<dbReference type="EMBL" id="LR134173">
    <property type="protein sequence ID" value="VEB32735.1"/>
    <property type="molecule type" value="Genomic_DNA"/>
</dbReference>
<dbReference type="SUPFAM" id="SSF54001">
    <property type="entry name" value="Cysteine proteinases"/>
    <property type="match status" value="1"/>
</dbReference>
<feature type="active site" evidence="5">
    <location>
        <position position="350"/>
    </location>
</feature>
<keyword evidence="3 5" id="KW-0378">Hydrolase</keyword>
<keyword evidence="2 5" id="KW-0645">Protease</keyword>
<reference evidence="8 10" key="2">
    <citation type="submission" date="2018-12" db="EMBL/GenBank/DDBJ databases">
        <authorList>
            <consortium name="Pathogen Informatics"/>
        </authorList>
    </citation>
    <scope>NUCLEOTIDE SEQUENCE [LARGE SCALE GENOMIC DNA]</scope>
    <source>
        <strain evidence="8 10">NCTC11976</strain>
    </source>
</reference>
<sequence>MENKLELIENESSPQQLPVKECEASPNPQGTYLFFTVQHKKNFAPLYPKRLSISHVAQGAMSGDCYLLSVINAILALPNGEQYIREAMIDKKNKIYVRFFKDDKPQWLIIEKSLPTSWGILSSGKIWVRFLEKAYVTFMGGNYNKTLTSGDSRTALKAFLGGFTESIAIPQQAQCSLAQLYKKVIYGCNGKDIYSLIFLLRPHDKLASITNMLQYIFADQQTLLHEWWNWIHLNQKYIEQLLEENLFLTKEAFICFLQQRMHHSMAPPVTAIAAVTRWLHQYAILPGENEYSYDEIDLFLSLKKAHSEQKPIVCSPKEDPPEGITMQHTYALIDTKESKLTHRKFVILRNPHHENRHWFSHYLFYGGRYSIEQEENGQIELITLPVRRSTFTMELRDFAHAFAYVDCGRSLLDKQLQQELQNSANLKTMDNLNY</sequence>
<feature type="domain" description="Calpain catalytic" evidence="6">
    <location>
        <begin position="54"/>
        <end position="406"/>
    </location>
</feature>
<dbReference type="RefSeq" id="WP_028380856.1">
    <property type="nucleotide sequence ID" value="NZ_CAAAIT010000003.1"/>
</dbReference>
<accession>A0A0W0SFS0</accession>
<dbReference type="PANTHER" id="PTHR10183:SF379">
    <property type="entry name" value="CALPAIN-5"/>
    <property type="match status" value="1"/>
</dbReference>
<evidence type="ECO:0000313" key="7">
    <source>
        <dbReference type="EMBL" id="KTC82288.1"/>
    </source>
</evidence>
<protein>
    <submittedName>
        <fullName evidence="7">Coiled-coil protein</fullName>
    </submittedName>
</protein>
<evidence type="ECO:0000313" key="8">
    <source>
        <dbReference type="EMBL" id="VEB32735.1"/>
    </source>
</evidence>
<evidence type="ECO:0000313" key="9">
    <source>
        <dbReference type="Proteomes" id="UP000054921"/>
    </source>
</evidence>
<feature type="active site" evidence="5">
    <location>
        <position position="328"/>
    </location>
</feature>
<dbReference type="PATRIC" id="fig|28084.5.peg.593"/>
<comment type="similarity">
    <text evidence="1">Belongs to the peptidase C2 family.</text>
</comment>
<gene>
    <name evidence="7" type="ORF">Lche_0552</name>
    <name evidence="8" type="ORF">NCTC11976_00110</name>
</gene>
<dbReference type="Pfam" id="PF00648">
    <property type="entry name" value="Peptidase_C2"/>
    <property type="match status" value="1"/>
</dbReference>
<evidence type="ECO:0000256" key="2">
    <source>
        <dbReference type="ARBA" id="ARBA00022670"/>
    </source>
</evidence>
<dbReference type="Proteomes" id="UP000277577">
    <property type="component" value="Chromosome"/>
</dbReference>
<evidence type="ECO:0000313" key="10">
    <source>
        <dbReference type="Proteomes" id="UP000277577"/>
    </source>
</evidence>
<dbReference type="InterPro" id="IPR038765">
    <property type="entry name" value="Papain-like_cys_pep_sf"/>
</dbReference>
<dbReference type="SMART" id="SM00230">
    <property type="entry name" value="CysPc"/>
    <property type="match status" value="1"/>
</dbReference>
<evidence type="ECO:0000256" key="1">
    <source>
        <dbReference type="ARBA" id="ARBA00007623"/>
    </source>
</evidence>
<evidence type="ECO:0000256" key="3">
    <source>
        <dbReference type="ARBA" id="ARBA00022801"/>
    </source>
</evidence>
<dbReference type="EMBL" id="LNXW01000009">
    <property type="protein sequence ID" value="KTC82288.1"/>
    <property type="molecule type" value="Genomic_DNA"/>
</dbReference>
<organism evidence="7 9">
    <name type="scientific">Legionella cherrii</name>
    <dbReference type="NCBI Taxonomy" id="28084"/>
    <lineage>
        <taxon>Bacteria</taxon>
        <taxon>Pseudomonadati</taxon>
        <taxon>Pseudomonadota</taxon>
        <taxon>Gammaproteobacteria</taxon>
        <taxon>Legionellales</taxon>
        <taxon>Legionellaceae</taxon>
        <taxon>Legionella</taxon>
    </lineage>
</organism>